<reference evidence="4 5" key="1">
    <citation type="submission" date="2014-03" db="EMBL/GenBank/DDBJ databases">
        <title>Genomics of Bifidobacteria.</title>
        <authorList>
            <person name="Ventura M."/>
            <person name="Milani C."/>
            <person name="Lugli G.A."/>
        </authorList>
    </citation>
    <scope>NUCLEOTIDE SEQUENCE [LARGE SCALE GENOMIC DNA]</scope>
    <source>
        <strain evidence="4 5">LMG 14934</strain>
    </source>
</reference>
<keyword evidence="2" id="KW-0472">Membrane</keyword>
<organism evidence="4 5">
    <name type="scientific">Bifidobacterium pullorum subsp. saeculare DSM 6531 = LMG 14934</name>
    <dbReference type="NCBI Taxonomy" id="1437611"/>
    <lineage>
        <taxon>Bacteria</taxon>
        <taxon>Bacillati</taxon>
        <taxon>Actinomycetota</taxon>
        <taxon>Actinomycetes</taxon>
        <taxon>Bifidobacteriales</taxon>
        <taxon>Bifidobacteriaceae</taxon>
        <taxon>Bifidobacterium</taxon>
    </lineage>
</organism>
<accession>A0A087CZB8</accession>
<dbReference type="RefSeq" id="WP_051915826.1">
    <property type="nucleotide sequence ID" value="NZ_JDTM01000002.1"/>
</dbReference>
<feature type="transmembrane region" description="Helical" evidence="2">
    <location>
        <begin position="97"/>
        <end position="115"/>
    </location>
</feature>
<dbReference type="InterPro" id="IPR032834">
    <property type="entry name" value="NatK-like_C"/>
</dbReference>
<protein>
    <submittedName>
        <fullName evidence="4">Putative two-component system histidine kinase</fullName>
    </submittedName>
</protein>
<evidence type="ECO:0000259" key="3">
    <source>
        <dbReference type="Pfam" id="PF14501"/>
    </source>
</evidence>
<feature type="coiled-coil region" evidence="1">
    <location>
        <begin position="224"/>
        <end position="258"/>
    </location>
</feature>
<dbReference type="Proteomes" id="UP000029040">
    <property type="component" value="Unassembled WGS sequence"/>
</dbReference>
<sequence length="438" mass="49119">MSCNWSDLVRSAVMFFDDNGFMLELMVAAVLFTGWLDRRRHAAVRVPVALIALVCLSVAWNAVIPENTWTLIAQYMVYFAASAVLLHWCVDVRWSQALFYMVAAGTLQHFAFRGGRLMAAALHVFGGTPESWVDYAYPVLLVPMYAIGYAAFVRPLRGRRVENLGYGLILPLLAGMSLCVSVFTNVFNTLAADDLTGSTYTVFALFDLVNCVFLLALLREIVDRERAEEDSNVLQRLLEQQKAQMEQSKETIDLINVKTHDLKKQLAAFGDRIDPDEIEELNGLVDIYDSSVRTGNEALDVLLKQKALTCERRHIPFNRMVDGRPLSFMRPTDIYALFGNAIDNAIEANDGMADDAGRYIDMDVRCRRGMLAIRVENPYAGHLDFSDGLPRTTKGDDRYHGFGVRSIRMIVERYGGTMAIDADGGVFRLTALIPLNRD</sequence>
<dbReference type="CDD" id="cd16935">
    <property type="entry name" value="HATPase_AgrC-ComD-like"/>
    <property type="match status" value="1"/>
</dbReference>
<keyword evidence="4" id="KW-0808">Transferase</keyword>
<dbReference type="SUPFAM" id="SSF55874">
    <property type="entry name" value="ATPase domain of HSP90 chaperone/DNA topoisomerase II/histidine kinase"/>
    <property type="match status" value="1"/>
</dbReference>
<evidence type="ECO:0000313" key="4">
    <source>
        <dbReference type="EMBL" id="KFI88618.1"/>
    </source>
</evidence>
<feature type="transmembrane region" description="Helical" evidence="2">
    <location>
        <begin position="135"/>
        <end position="152"/>
    </location>
</feature>
<dbReference type="Pfam" id="PF14501">
    <property type="entry name" value="HATPase_c_5"/>
    <property type="match status" value="1"/>
</dbReference>
<dbReference type="GO" id="GO:0016301">
    <property type="term" value="F:kinase activity"/>
    <property type="evidence" value="ECO:0007669"/>
    <property type="project" value="UniProtKB-KW"/>
</dbReference>
<evidence type="ECO:0000313" key="5">
    <source>
        <dbReference type="Proteomes" id="UP000029040"/>
    </source>
</evidence>
<dbReference type="EMBL" id="JGZM01000002">
    <property type="protein sequence ID" value="KFI88618.1"/>
    <property type="molecule type" value="Genomic_DNA"/>
</dbReference>
<evidence type="ECO:0000256" key="2">
    <source>
        <dbReference type="SAM" id="Phobius"/>
    </source>
</evidence>
<feature type="transmembrane region" description="Helical" evidence="2">
    <location>
        <begin position="20"/>
        <end position="36"/>
    </location>
</feature>
<name>A0A087CZB8_9BIFI</name>
<feature type="transmembrane region" description="Helical" evidence="2">
    <location>
        <begin position="69"/>
        <end position="90"/>
    </location>
</feature>
<feature type="transmembrane region" description="Helical" evidence="2">
    <location>
        <begin position="164"/>
        <end position="187"/>
    </location>
</feature>
<feature type="transmembrane region" description="Helical" evidence="2">
    <location>
        <begin position="199"/>
        <end position="218"/>
    </location>
</feature>
<feature type="transmembrane region" description="Helical" evidence="2">
    <location>
        <begin position="43"/>
        <end position="63"/>
    </location>
</feature>
<keyword evidence="4" id="KW-0418">Kinase</keyword>
<keyword evidence="2" id="KW-1133">Transmembrane helix</keyword>
<comment type="caution">
    <text evidence="4">The sequence shown here is derived from an EMBL/GenBank/DDBJ whole genome shotgun (WGS) entry which is preliminary data.</text>
</comment>
<feature type="domain" description="Sensor histidine kinase NatK-like C-terminal" evidence="3">
    <location>
        <begin position="329"/>
        <end position="434"/>
    </location>
</feature>
<dbReference type="Gene3D" id="3.30.565.10">
    <property type="entry name" value="Histidine kinase-like ATPase, C-terminal domain"/>
    <property type="match status" value="1"/>
</dbReference>
<gene>
    <name evidence="4" type="ORF">BSAE_0376</name>
</gene>
<dbReference type="InterPro" id="IPR036890">
    <property type="entry name" value="HATPase_C_sf"/>
</dbReference>
<keyword evidence="2" id="KW-0812">Transmembrane</keyword>
<dbReference type="AlphaFoldDB" id="A0A087CZB8"/>
<proteinExistence type="predicted"/>
<keyword evidence="1" id="KW-0175">Coiled coil</keyword>
<evidence type="ECO:0000256" key="1">
    <source>
        <dbReference type="SAM" id="Coils"/>
    </source>
</evidence>